<evidence type="ECO:0000313" key="1">
    <source>
        <dbReference type="EMBL" id="MBO0482217.1"/>
    </source>
</evidence>
<dbReference type="Pfam" id="PF11372">
    <property type="entry name" value="DUF3173"/>
    <property type="match status" value="1"/>
</dbReference>
<sequence length="72" mass="8241">MYKQVITKHDLEKIGFTSYQAQNLIRQAKQNMVKSGYDIYENRKIISVPTIAIKSLIGFEPRIPEGDDLNGN</sequence>
<proteinExistence type="predicted"/>
<gene>
    <name evidence="1" type="ORF">JZO71_07785</name>
</gene>
<accession>A0ABS3I217</accession>
<dbReference type="Proteomes" id="UP000664832">
    <property type="component" value="Unassembled WGS sequence"/>
</dbReference>
<evidence type="ECO:0000313" key="2">
    <source>
        <dbReference type="Proteomes" id="UP000664832"/>
    </source>
</evidence>
<comment type="caution">
    <text evidence="1">The sequence shown here is derived from an EMBL/GenBank/DDBJ whole genome shotgun (WGS) entry which is preliminary data.</text>
</comment>
<name>A0ABS3I217_9ENTE</name>
<protein>
    <submittedName>
        <fullName evidence="1">DUF3173 family protein</fullName>
    </submittedName>
</protein>
<dbReference type="RefSeq" id="WP_206898938.1">
    <property type="nucleotide sequence ID" value="NZ_JAFLWI010000009.1"/>
</dbReference>
<organism evidence="1 2">
    <name type="scientific">Candidatus Enterococcus courvalinii</name>
    <dbReference type="NCBI Taxonomy" id="2815329"/>
    <lineage>
        <taxon>Bacteria</taxon>
        <taxon>Bacillati</taxon>
        <taxon>Bacillota</taxon>
        <taxon>Bacilli</taxon>
        <taxon>Lactobacillales</taxon>
        <taxon>Enterococcaceae</taxon>
        <taxon>Enterococcus</taxon>
    </lineage>
</organism>
<reference evidence="1 2" key="1">
    <citation type="submission" date="2021-03" db="EMBL/GenBank/DDBJ databases">
        <title>Enterococcal diversity collection.</title>
        <authorList>
            <person name="Gilmore M.S."/>
            <person name="Schwartzman J."/>
            <person name="Van Tyne D."/>
            <person name="Martin M."/>
            <person name="Earl A.M."/>
            <person name="Manson A.L."/>
            <person name="Straub T."/>
            <person name="Salamzade R."/>
            <person name="Saavedra J."/>
            <person name="Lebreton F."/>
            <person name="Prichula J."/>
            <person name="Schaufler K."/>
            <person name="Gaca A."/>
            <person name="Sgardioli B."/>
            <person name="Wagenaar J."/>
            <person name="Strong T."/>
        </authorList>
    </citation>
    <scope>NUCLEOTIDE SEQUENCE [LARGE SCALE GENOMIC DNA]</scope>
    <source>
        <strain evidence="1 2">MSG2901</strain>
    </source>
</reference>
<keyword evidence="2" id="KW-1185">Reference proteome</keyword>
<dbReference type="InterPro" id="IPR021512">
    <property type="entry name" value="DUF3173"/>
</dbReference>
<dbReference type="EMBL" id="JAFLWI010000009">
    <property type="protein sequence ID" value="MBO0482217.1"/>
    <property type="molecule type" value="Genomic_DNA"/>
</dbReference>